<reference evidence="2 3" key="1">
    <citation type="submission" date="2023-12" db="EMBL/GenBank/DDBJ databases">
        <title>Streptomyces sp. V4-01.</title>
        <authorList>
            <person name="Somphong A."/>
            <person name="Phongsopitanun W."/>
        </authorList>
    </citation>
    <scope>NUCLEOTIDE SEQUENCE [LARGE SCALE GENOMIC DNA]</scope>
    <source>
        <strain evidence="2 3">V4-01</strain>
    </source>
</reference>
<keyword evidence="3" id="KW-1185">Reference proteome</keyword>
<accession>A0ABU7P5E3</accession>
<proteinExistence type="predicted"/>
<comment type="caution">
    <text evidence="2">The sequence shown here is derived from an EMBL/GenBank/DDBJ whole genome shotgun (WGS) entry which is preliminary data.</text>
</comment>
<dbReference type="Proteomes" id="UP001344658">
    <property type="component" value="Unassembled WGS sequence"/>
</dbReference>
<dbReference type="RefSeq" id="WP_330792914.1">
    <property type="nucleotide sequence ID" value="NZ_JAZEWV010000002.1"/>
</dbReference>
<protein>
    <recommendedName>
        <fullName evidence="4">Arc-like DNA binding domain-containing protein</fullName>
    </recommendedName>
</protein>
<evidence type="ECO:0000313" key="3">
    <source>
        <dbReference type="Proteomes" id="UP001344658"/>
    </source>
</evidence>
<organism evidence="2 3">
    <name type="scientific">Actinacidiphila polyblastidii</name>
    <dbReference type="NCBI Taxonomy" id="3110430"/>
    <lineage>
        <taxon>Bacteria</taxon>
        <taxon>Bacillati</taxon>
        <taxon>Actinomycetota</taxon>
        <taxon>Actinomycetes</taxon>
        <taxon>Kitasatosporales</taxon>
        <taxon>Streptomycetaceae</taxon>
        <taxon>Actinacidiphila</taxon>
    </lineage>
</organism>
<evidence type="ECO:0008006" key="4">
    <source>
        <dbReference type="Google" id="ProtNLM"/>
    </source>
</evidence>
<gene>
    <name evidence="2" type="ORF">V2S66_03425</name>
</gene>
<dbReference type="EMBL" id="JAZEWV010000002">
    <property type="protein sequence ID" value="MEE4541019.1"/>
    <property type="molecule type" value="Genomic_DNA"/>
</dbReference>
<evidence type="ECO:0000256" key="1">
    <source>
        <dbReference type="SAM" id="MobiDB-lite"/>
    </source>
</evidence>
<sequence length="68" mass="7569">MARPATGQTPVKTFRPPEPLWKEVTDIATAEGRKNSDAVIEALHYWVKKKRRERTAAKPTPPQSEAGA</sequence>
<evidence type="ECO:0000313" key="2">
    <source>
        <dbReference type="EMBL" id="MEE4541019.1"/>
    </source>
</evidence>
<name>A0ABU7P5E3_9ACTN</name>
<feature type="region of interest" description="Disordered" evidence="1">
    <location>
        <begin position="49"/>
        <end position="68"/>
    </location>
</feature>